<name>A0A192D2U6_9SPHN</name>
<feature type="region of interest" description="Disordered" evidence="2">
    <location>
        <begin position="194"/>
        <end position="218"/>
    </location>
</feature>
<feature type="region of interest" description="Disordered" evidence="2">
    <location>
        <begin position="135"/>
        <end position="159"/>
    </location>
</feature>
<evidence type="ECO:0000313" key="3">
    <source>
        <dbReference type="EMBL" id="ANK12079.1"/>
    </source>
</evidence>
<dbReference type="SMART" id="SM00028">
    <property type="entry name" value="TPR"/>
    <property type="match status" value="1"/>
</dbReference>
<feature type="repeat" description="TPR" evidence="1">
    <location>
        <begin position="73"/>
        <end position="106"/>
    </location>
</feature>
<reference evidence="3 4" key="1">
    <citation type="submission" date="2016-05" db="EMBL/GenBank/DDBJ databases">
        <title>Compelete Genome Sequence of Bacteriochlorophyll-Synthesizing Bacterium Porphyrobacter neustonensis DSM 9434.</title>
        <authorList>
            <person name="Shi X.-L."/>
            <person name="Wu Y.-H."/>
            <person name="Cheng H."/>
            <person name="Xu L."/>
            <person name="Zhang X.-Q."/>
            <person name="Wang C.-S."/>
            <person name="Xu X.-W."/>
        </authorList>
    </citation>
    <scope>NUCLEOTIDE SEQUENCE [LARGE SCALE GENOMIC DNA]</scope>
    <source>
        <strain evidence="3 4">DSM 9434</strain>
    </source>
</reference>
<proteinExistence type="predicted"/>
<gene>
    <name evidence="3" type="ORF">A9D12_03045</name>
</gene>
<dbReference type="InterPro" id="IPR019734">
    <property type="entry name" value="TPR_rpt"/>
</dbReference>
<dbReference type="SUPFAM" id="SSF48452">
    <property type="entry name" value="TPR-like"/>
    <property type="match status" value="1"/>
</dbReference>
<evidence type="ECO:0000256" key="2">
    <source>
        <dbReference type="SAM" id="MobiDB-lite"/>
    </source>
</evidence>
<sequence length="240" mass="24736">MLTLTTAMLALSACQSFPLTSWMFKRGEPRAAQMVPDSGSASLAEGRAALQAGRVAAAIGPLRMALMDQATRAPASNALGVAYAQLGREDLAEQFFKSAIAADPADERFVANLLRLQHAVLARKASSDAARLAVQQGASGSDTRGFVTENPAAPVQPARQAGNIERRSRGEVFLVTATATTAPTATVGYLARKSDDKAVPSNPATPAAKPTAAPAAAQTRMIDNPLAGATAGPAMAVERP</sequence>
<dbReference type="Proteomes" id="UP000078263">
    <property type="component" value="Chromosome"/>
</dbReference>
<dbReference type="EMBL" id="CP016033">
    <property type="protein sequence ID" value="ANK12079.1"/>
    <property type="molecule type" value="Genomic_DNA"/>
</dbReference>
<dbReference type="AlphaFoldDB" id="A0A192D2U6"/>
<dbReference type="Gene3D" id="1.25.40.10">
    <property type="entry name" value="Tetratricopeptide repeat domain"/>
    <property type="match status" value="1"/>
</dbReference>
<evidence type="ECO:0000256" key="1">
    <source>
        <dbReference type="PROSITE-ProRule" id="PRU00339"/>
    </source>
</evidence>
<keyword evidence="4" id="KW-1185">Reference proteome</keyword>
<dbReference type="STRING" id="1112.A9D12_03045"/>
<dbReference type="InterPro" id="IPR011990">
    <property type="entry name" value="TPR-like_helical_dom_sf"/>
</dbReference>
<dbReference type="KEGG" id="pns:A9D12_03045"/>
<accession>A0A192D2U6</accession>
<evidence type="ECO:0000313" key="4">
    <source>
        <dbReference type="Proteomes" id="UP000078263"/>
    </source>
</evidence>
<dbReference type="PROSITE" id="PS50005">
    <property type="entry name" value="TPR"/>
    <property type="match status" value="1"/>
</dbReference>
<protein>
    <submittedName>
        <fullName evidence="3">Uncharacterized protein</fullName>
    </submittedName>
</protein>
<feature type="compositionally biased region" description="Low complexity" evidence="2">
    <location>
        <begin position="204"/>
        <end position="217"/>
    </location>
</feature>
<organism evidence="3 4">
    <name type="scientific">Erythrobacter neustonensis</name>
    <dbReference type="NCBI Taxonomy" id="1112"/>
    <lineage>
        <taxon>Bacteria</taxon>
        <taxon>Pseudomonadati</taxon>
        <taxon>Pseudomonadota</taxon>
        <taxon>Alphaproteobacteria</taxon>
        <taxon>Sphingomonadales</taxon>
        <taxon>Erythrobacteraceae</taxon>
        <taxon>Erythrobacter/Porphyrobacter group</taxon>
        <taxon>Erythrobacter</taxon>
    </lineage>
</organism>
<keyword evidence="1" id="KW-0802">TPR repeat</keyword>